<feature type="non-terminal residue" evidence="1">
    <location>
        <position position="555"/>
    </location>
</feature>
<name>A0A0F9CAH4_9ZZZZ</name>
<dbReference type="EMBL" id="LAZR01034159">
    <property type="protein sequence ID" value="KKL46094.1"/>
    <property type="molecule type" value="Genomic_DNA"/>
</dbReference>
<proteinExistence type="predicted"/>
<organism evidence="1">
    <name type="scientific">marine sediment metagenome</name>
    <dbReference type="NCBI Taxonomy" id="412755"/>
    <lineage>
        <taxon>unclassified sequences</taxon>
        <taxon>metagenomes</taxon>
        <taxon>ecological metagenomes</taxon>
    </lineage>
</organism>
<sequence length="555" mass="62945">IDEYYAIDNGNDYVEDHDAGVRIRKMTIPQIIEAFHDRLDNEQLKYLRDLSHQYTSTGATTVKGNMIFRVGQETENIERDLNYSGTLIDPGKIYTFCDDQGYLEVATIVYKTQVQTKILTYINPLGEKFETEVFMDYKIDKFIGDIKTQIIYRLRVYEQHRLGDEHAGIYLKPEEIPVQRTDLNNANQCKLPFNGRRRIFPGFPNHGIIKVLLPYQIFINILYLSRERAIAKNQGKIMIIPQSLVNTDLNLSEDEKIYYMMADGKLYADDTAANFAIAVQALKSVETGDTEYILGLGALKEETKQAAQEDVDMNRQRLGQTLASDGKYTTQQALFRSSLGSAIINETFNKTFEKDYEADMDYSKIAWIDGKKGNYINSDKQVAFFQVNGTEHSGTSYGIFAVNSVVEEEDMKELKALAFSAGQNGDLVVAAEAIRTDSSVKLSGLIREYDELLNTRKENSAKAEQDAVKQVAQIESQTEQAKLDSNERIAKYDGKIKFMLKQIDILIAELKIASDDEQANIKARLEDKKIDIHPPVDDLLSKLNQWISLGKLGLV</sequence>
<evidence type="ECO:0000313" key="1">
    <source>
        <dbReference type="EMBL" id="KKL46094.1"/>
    </source>
</evidence>
<gene>
    <name evidence="1" type="ORF">LCGC14_2349060</name>
</gene>
<feature type="non-terminal residue" evidence="1">
    <location>
        <position position="1"/>
    </location>
</feature>
<comment type="caution">
    <text evidence="1">The sequence shown here is derived from an EMBL/GenBank/DDBJ whole genome shotgun (WGS) entry which is preliminary data.</text>
</comment>
<dbReference type="AlphaFoldDB" id="A0A0F9CAH4"/>
<accession>A0A0F9CAH4</accession>
<protein>
    <submittedName>
        <fullName evidence="1">Uncharacterized protein</fullName>
    </submittedName>
</protein>
<reference evidence="1" key="1">
    <citation type="journal article" date="2015" name="Nature">
        <title>Complex archaea that bridge the gap between prokaryotes and eukaryotes.</title>
        <authorList>
            <person name="Spang A."/>
            <person name="Saw J.H."/>
            <person name="Jorgensen S.L."/>
            <person name="Zaremba-Niedzwiedzka K."/>
            <person name="Martijn J."/>
            <person name="Lind A.E."/>
            <person name="van Eijk R."/>
            <person name="Schleper C."/>
            <person name="Guy L."/>
            <person name="Ettema T.J."/>
        </authorList>
    </citation>
    <scope>NUCLEOTIDE SEQUENCE</scope>
</reference>